<dbReference type="InterPro" id="IPR011047">
    <property type="entry name" value="Quinoprotein_ADH-like_sf"/>
</dbReference>
<proteinExistence type="predicted"/>
<gene>
    <name evidence="2" type="ORF">CWE15_09910</name>
</gene>
<keyword evidence="3" id="KW-1185">Reference proteome</keyword>
<dbReference type="OrthoDB" id="6401572at2"/>
<accession>A0A432WZ18</accession>
<dbReference type="Proteomes" id="UP000286976">
    <property type="component" value="Unassembled WGS sequence"/>
</dbReference>
<feature type="signal peptide" evidence="1">
    <location>
        <begin position="1"/>
        <end position="31"/>
    </location>
</feature>
<evidence type="ECO:0000256" key="1">
    <source>
        <dbReference type="SAM" id="SignalP"/>
    </source>
</evidence>
<evidence type="ECO:0008006" key="4">
    <source>
        <dbReference type="Google" id="ProtNLM"/>
    </source>
</evidence>
<comment type="caution">
    <text evidence="2">The sequence shown here is derived from an EMBL/GenBank/DDBJ whole genome shotgun (WGS) entry which is preliminary data.</text>
</comment>
<dbReference type="Gene3D" id="2.130.10.10">
    <property type="entry name" value="YVTN repeat-like/Quinoprotein amine dehydrogenase"/>
    <property type="match status" value="1"/>
</dbReference>
<sequence>MNKVTNFNKNISHMLALRLCFCFLLANSLLACSPAPPGFSQKQLGDWSIHDAAFSAQGELALSVSQDIGLYTQQGDLKYLFQLPAPEGIWQLAWQNNSHLWVYDRYHLHLLQLTEQPTANHKLTVPEGIRFVAVSEHGLLLATETQQVLWYGFDTSNTLQPAQTLFEQLPKVSAVGTPTADHFYVATQQGTVWLWKKSNYNLAKQYSLEQPVHSLVAIGYSLYAITRESLSPLARQQTLQLWELSPTLAQQPILIPDTQNIASILALENTLIIGGGQSSWLSFNMSTQQVLASYQAKRRLQKNSRTIAMHAQDSVILTLNSRGTLQIWQKTRILKHP</sequence>
<name>A0A432WZ18_9GAMM</name>
<reference evidence="2 3" key="1">
    <citation type="journal article" date="2011" name="Front. Microbiol.">
        <title>Genomic signatures of strain selection and enhancement in Bacillus atrophaeus var. globigii, a historical biowarfare simulant.</title>
        <authorList>
            <person name="Gibbons H.S."/>
            <person name="Broomall S.M."/>
            <person name="McNew L.A."/>
            <person name="Daligault H."/>
            <person name="Chapman C."/>
            <person name="Bruce D."/>
            <person name="Karavis M."/>
            <person name="Krepps M."/>
            <person name="McGregor P.A."/>
            <person name="Hong C."/>
            <person name="Park K.H."/>
            <person name="Akmal A."/>
            <person name="Feldman A."/>
            <person name="Lin J.S."/>
            <person name="Chang W.E."/>
            <person name="Higgs B.W."/>
            <person name="Demirev P."/>
            <person name="Lindquist J."/>
            <person name="Liem A."/>
            <person name="Fochler E."/>
            <person name="Read T.D."/>
            <person name="Tapia R."/>
            <person name="Johnson S."/>
            <person name="Bishop-Lilly K.A."/>
            <person name="Detter C."/>
            <person name="Han C."/>
            <person name="Sozhamannan S."/>
            <person name="Rosenzweig C.N."/>
            <person name="Skowronski E.W."/>
        </authorList>
    </citation>
    <scope>NUCLEOTIDE SEQUENCE [LARGE SCALE GENOMIC DNA]</scope>
    <source>
        <strain evidence="2 3">AIT1</strain>
    </source>
</reference>
<dbReference type="SUPFAM" id="SSF50998">
    <property type="entry name" value="Quinoprotein alcohol dehydrogenase-like"/>
    <property type="match status" value="1"/>
</dbReference>
<dbReference type="RefSeq" id="WP_126757927.1">
    <property type="nucleotide sequence ID" value="NZ_PIPQ01000007.1"/>
</dbReference>
<keyword evidence="1" id="KW-0732">Signal</keyword>
<dbReference type="PROSITE" id="PS51257">
    <property type="entry name" value="PROKAR_LIPOPROTEIN"/>
    <property type="match status" value="1"/>
</dbReference>
<protein>
    <recommendedName>
        <fullName evidence="4">WD40 repeat domain-containing protein</fullName>
    </recommendedName>
</protein>
<dbReference type="AlphaFoldDB" id="A0A432WZ18"/>
<dbReference type="EMBL" id="PIPQ01000007">
    <property type="protein sequence ID" value="RUO39050.1"/>
    <property type="molecule type" value="Genomic_DNA"/>
</dbReference>
<dbReference type="InterPro" id="IPR015943">
    <property type="entry name" value="WD40/YVTN_repeat-like_dom_sf"/>
</dbReference>
<evidence type="ECO:0000313" key="2">
    <source>
        <dbReference type="EMBL" id="RUO39050.1"/>
    </source>
</evidence>
<feature type="chain" id="PRO_5019241317" description="WD40 repeat domain-containing protein" evidence="1">
    <location>
        <begin position="32"/>
        <end position="337"/>
    </location>
</feature>
<evidence type="ECO:0000313" key="3">
    <source>
        <dbReference type="Proteomes" id="UP000286976"/>
    </source>
</evidence>
<organism evidence="2 3">
    <name type="scientific">Aliidiomarina taiwanensis</name>
    <dbReference type="NCBI Taxonomy" id="946228"/>
    <lineage>
        <taxon>Bacteria</taxon>
        <taxon>Pseudomonadati</taxon>
        <taxon>Pseudomonadota</taxon>
        <taxon>Gammaproteobacteria</taxon>
        <taxon>Alteromonadales</taxon>
        <taxon>Idiomarinaceae</taxon>
        <taxon>Aliidiomarina</taxon>
    </lineage>
</organism>